<sequence>MTKNRTKKGWMIVMAAALLLGLMPVQGTSLLSPAKGYADPPVSFGELDGIDDLNRKLPVYGQVPTPRSGKQVGIFYFLWAGQHGTGGPYDITKIRQTDPTAVNNPSSPLWGPAGSFHHWGESLLNYYLADDSWVLRKHVQLLTDAGIDFLVFDATNAYTYKNVYDELLSILDEVQQQGRSVPKIVFYTNSSSGTAVTNVYNDLYSPGRYSNLWFMWKGKPLIIGNPSETSSTIQNFFTFRLPQWPNEGAKTNGFPWIEFQRPQRVYYNNLGEKEVVNVSVAQHPSIVMSDTPFYNYGGNWGRSFHNGANDTSPGAVNYGYNIAEQWDFALAQDPQLVFITGWNEWMAQRFAGPSARPIQFIDQATQDFSRDIEPMKDGHKDNYYMQMVHYIRKFKGMGPQQTPSAKKTITINTDFTQWQNVGPEYRDYTGDTEARNHGGYGGVTYTNTTGRNDLEVLKVARDDTNIYFYAKTAAPITSYTGAKWMRLFIDTDDNGTNGWKGYDYILNRTGVAATTTTLESSTGGWSWTSAATVNYSVSGNEMHVAIPRSALGLTDLNKPLKLKFKWSDNMQSDGDPMDFYVNGDAAPGARFNYVYTEDTSPAAPLAASDVNVALYKPVTSSSSVEAIGWYRTNSTDGLNTNGWSSNSNLSVNHTEWIQIDLGSNTSVNKVNLWPRGDGVNTGYGFPVNFTIQLSTDGTTWSTVITRTGFGKPNFDVQNFPFSSQTARYVKTEATSLRSNPNDSNSYRLQFSEIEVFGSSTPASYVRAWPFTSTTEDWTAINDISGFSWQSGGYVGGTVTGTDPSILSAAGLGTNLSDNKKIKVRMKNSTSSTLGQIYFATSADPYMSEAKHKDFTIIASDSGYTEYVIDMSTVPGWSGTLHQLRLDPANASGAFSISSIEVSQ</sequence>
<dbReference type="RefSeq" id="WP_204818933.1">
    <property type="nucleotide sequence ID" value="NZ_JANHOF010000016.1"/>
</dbReference>
<reference evidence="2 3" key="1">
    <citation type="submission" date="2024-09" db="EMBL/GenBank/DDBJ databases">
        <authorList>
            <person name="Sun Q."/>
            <person name="Mori K."/>
        </authorList>
    </citation>
    <scope>NUCLEOTIDE SEQUENCE [LARGE SCALE GENOMIC DNA]</scope>
    <source>
        <strain evidence="2 3">CCM 4839</strain>
    </source>
</reference>
<dbReference type="Pfam" id="PF00754">
    <property type="entry name" value="F5_F8_type_C"/>
    <property type="match status" value="1"/>
</dbReference>
<dbReference type="Proteomes" id="UP001589818">
    <property type="component" value="Unassembled WGS sequence"/>
</dbReference>
<dbReference type="Gene3D" id="2.60.120.260">
    <property type="entry name" value="Galactose-binding domain-like"/>
    <property type="match status" value="1"/>
</dbReference>
<keyword evidence="3" id="KW-1185">Reference proteome</keyword>
<name>A0ABV6JB15_9BACL</name>
<dbReference type="EMBL" id="JBHLVF010000028">
    <property type="protein sequence ID" value="MFC0393079.1"/>
    <property type="molecule type" value="Genomic_DNA"/>
</dbReference>
<dbReference type="InterPro" id="IPR000421">
    <property type="entry name" value="FA58C"/>
</dbReference>
<organism evidence="2 3">
    <name type="scientific">Paenibacillus mendelii</name>
    <dbReference type="NCBI Taxonomy" id="206163"/>
    <lineage>
        <taxon>Bacteria</taxon>
        <taxon>Bacillati</taxon>
        <taxon>Bacillota</taxon>
        <taxon>Bacilli</taxon>
        <taxon>Bacillales</taxon>
        <taxon>Paenibacillaceae</taxon>
        <taxon>Paenibacillus</taxon>
    </lineage>
</organism>
<evidence type="ECO:0000313" key="3">
    <source>
        <dbReference type="Proteomes" id="UP001589818"/>
    </source>
</evidence>
<comment type="caution">
    <text evidence="2">The sequence shown here is derived from an EMBL/GenBank/DDBJ whole genome shotgun (WGS) entry which is preliminary data.</text>
</comment>
<accession>A0ABV6JB15</accession>
<feature type="domain" description="F5/8 type C" evidence="1">
    <location>
        <begin position="599"/>
        <end position="758"/>
    </location>
</feature>
<proteinExistence type="predicted"/>
<dbReference type="SUPFAM" id="SSF49785">
    <property type="entry name" value="Galactose-binding domain-like"/>
    <property type="match status" value="1"/>
</dbReference>
<dbReference type="Gene3D" id="3.20.20.80">
    <property type="entry name" value="Glycosidases"/>
    <property type="match status" value="1"/>
</dbReference>
<dbReference type="PROSITE" id="PS50022">
    <property type="entry name" value="FA58C_3"/>
    <property type="match status" value="1"/>
</dbReference>
<evidence type="ECO:0000313" key="2">
    <source>
        <dbReference type="EMBL" id="MFC0393079.1"/>
    </source>
</evidence>
<gene>
    <name evidence="2" type="ORF">ACFFJ8_17065</name>
</gene>
<dbReference type="SUPFAM" id="SSF49344">
    <property type="entry name" value="CBD9-like"/>
    <property type="match status" value="1"/>
</dbReference>
<protein>
    <submittedName>
        <fullName evidence="2">Discoidin domain-containing protein</fullName>
    </submittedName>
</protein>
<evidence type="ECO:0000259" key="1">
    <source>
        <dbReference type="PROSITE" id="PS50022"/>
    </source>
</evidence>
<dbReference type="InterPro" id="IPR008979">
    <property type="entry name" value="Galactose-bd-like_sf"/>
</dbReference>